<reference evidence="1 2" key="1">
    <citation type="submission" date="2023-03" db="EMBL/GenBank/DDBJ databases">
        <title>Mating type loci evolution in Malassezia.</title>
        <authorList>
            <person name="Coelho M.A."/>
        </authorList>
    </citation>
    <scope>NUCLEOTIDE SEQUENCE [LARGE SCALE GENOMIC DNA]</scope>
    <source>
        <strain evidence="1 2">CBS 9725</strain>
    </source>
</reference>
<dbReference type="AlphaFoldDB" id="A0AAJ6CI31"/>
<keyword evidence="2" id="KW-1185">Reference proteome</keyword>
<evidence type="ECO:0000313" key="2">
    <source>
        <dbReference type="Proteomes" id="UP001219567"/>
    </source>
</evidence>
<dbReference type="EMBL" id="CP119945">
    <property type="protein sequence ID" value="WFC99850.1"/>
    <property type="molecule type" value="Genomic_DNA"/>
</dbReference>
<organism evidence="1 2">
    <name type="scientific">Malassezia yamatoensis</name>
    <dbReference type="NCBI Taxonomy" id="253288"/>
    <lineage>
        <taxon>Eukaryota</taxon>
        <taxon>Fungi</taxon>
        <taxon>Dikarya</taxon>
        <taxon>Basidiomycota</taxon>
        <taxon>Ustilaginomycotina</taxon>
        <taxon>Malasseziomycetes</taxon>
        <taxon>Malasseziales</taxon>
        <taxon>Malasseziaceae</taxon>
        <taxon>Malassezia</taxon>
    </lineage>
</organism>
<protein>
    <submittedName>
        <fullName evidence="1">Uncharacterized protein</fullName>
    </submittedName>
</protein>
<evidence type="ECO:0000313" key="1">
    <source>
        <dbReference type="EMBL" id="WFC99850.1"/>
    </source>
</evidence>
<accession>A0AAJ6CI31</accession>
<proteinExistence type="predicted"/>
<sequence>MVALLNEGYELPIAVIEACPQPWKHSMHDRQNEALRDHIQCAFLIYVLENKAMPLGRINEIWYPNGVFDETLHWCPTDRPRYLSLYQRYAIQTLFYKQLNAGNVYSAACTLTDKRLRPSQPKRMLQELLRVITRITDRNDLSKDPQESPRNALRVACAAFTAMRAPTITSMTAARMLQFLAASRLDQAVKDWIGLMQRCRFDQLDNMHLGHITRYLCRNSASAEAYTFVMNLPLKWRHRSMYPALLSHFSDIMLNKDGSLDPQDQSRSATVWRAATSLPNQEKGTIALWLARLGSHATYKRASHALRDEYIIRQLGGFDPRALRQISFLTVCTLVRAGRWSLASRYVHRYVRKRKAPPNAFRWLNVLLIGIVTHPKATSHVTAREMVNVITNLLQDSQASNKLLPTKNALQLLADQAHDTHLSPDYTKLPLVHQPSAASVIQLAHVLKAEGNLRSQLLLGRWIIQSMDNLSTPALWEMIQNLLPLEELHELAPPYLEHTIALFQDLGAVFKRRDDRRSAHQAQYLGRQCLRRIIGEGNKAFVRPHDRPQYGKPPQNYSP</sequence>
<gene>
    <name evidence="1" type="ORF">MYAM1_002596</name>
</gene>
<dbReference type="Proteomes" id="UP001219567">
    <property type="component" value="Chromosome 3"/>
</dbReference>
<name>A0AAJ6CI31_9BASI</name>